<dbReference type="AlphaFoldDB" id="A0A7T7CGP8"/>
<dbReference type="InterPro" id="IPR036597">
    <property type="entry name" value="Fido-like_dom_sf"/>
</dbReference>
<reference evidence="1 2" key="1">
    <citation type="submission" date="2020-06" db="EMBL/GenBank/DDBJ databases">
        <title>Genomic analysis of Salicibibacter sp. NKC21-4.</title>
        <authorList>
            <person name="Oh Y.J."/>
        </authorList>
    </citation>
    <scope>NUCLEOTIDE SEQUENCE [LARGE SCALE GENOMIC DNA]</scope>
    <source>
        <strain evidence="1 2">NKC21-4</strain>
    </source>
</reference>
<name>A0A7T7CGP8_9BACI</name>
<dbReference type="Proteomes" id="UP000595349">
    <property type="component" value="Chromosome"/>
</dbReference>
<evidence type="ECO:0000313" key="2">
    <source>
        <dbReference type="Proteomes" id="UP000595349"/>
    </source>
</evidence>
<dbReference type="SUPFAM" id="SSF140931">
    <property type="entry name" value="Fic-like"/>
    <property type="match status" value="1"/>
</dbReference>
<dbReference type="EMBL" id="CP054706">
    <property type="protein sequence ID" value="QQK81422.1"/>
    <property type="molecule type" value="Genomic_DNA"/>
</dbReference>
<dbReference type="Gene3D" id="1.10.3290.10">
    <property type="entry name" value="Fido-like domain"/>
    <property type="match status" value="1"/>
</dbReference>
<organism evidence="1 2">
    <name type="scientific">Salicibibacter cibi</name>
    <dbReference type="NCBI Taxonomy" id="2743001"/>
    <lineage>
        <taxon>Bacteria</taxon>
        <taxon>Bacillati</taxon>
        <taxon>Bacillota</taxon>
        <taxon>Bacilli</taxon>
        <taxon>Bacillales</taxon>
        <taxon>Bacillaceae</taxon>
        <taxon>Salicibibacter</taxon>
    </lineage>
</organism>
<keyword evidence="2" id="KW-1185">Reference proteome</keyword>
<evidence type="ECO:0000313" key="1">
    <source>
        <dbReference type="EMBL" id="QQK81422.1"/>
    </source>
</evidence>
<proteinExistence type="predicted"/>
<gene>
    <name evidence="1" type="ORF">HUG20_16905</name>
</gene>
<dbReference type="KEGG" id="scib:HUG20_16905"/>
<dbReference type="RefSeq" id="WP_200085849.1">
    <property type="nucleotide sequence ID" value="NZ_CP054706.1"/>
</dbReference>
<sequence length="58" mass="6861">MNFELMRAGYLPVIIQVDERQKYYEVLDHAGVHNDYAWLIDMVASLEITTLEEYLKLV</sequence>
<accession>A0A7T7CGP8</accession>
<protein>
    <submittedName>
        <fullName evidence="1">Uncharacterized protein</fullName>
    </submittedName>
</protein>